<dbReference type="InterPro" id="IPR011991">
    <property type="entry name" value="ArsR-like_HTH"/>
</dbReference>
<reference evidence="2" key="1">
    <citation type="journal article" date="2007" name="Proc. Natl. Acad. Sci. U.S.A.">
        <title>Genome sequencing reveals complex secondary metabolome in the marine actinomycete Salinispora tropica.</title>
        <authorList>
            <person name="Udwary D.W."/>
            <person name="Zeigler L."/>
            <person name="Asolkar R.N."/>
            <person name="Singan V."/>
            <person name="Lapidus A."/>
            <person name="Fenical W."/>
            <person name="Jensen P.R."/>
            <person name="Moore B.S."/>
        </authorList>
    </citation>
    <scope>NUCLEOTIDE SEQUENCE [LARGE SCALE GENOMIC DNA]</scope>
    <source>
        <strain evidence="2">ATCC BAA-916 / DSM 44818 / CNB-440</strain>
    </source>
</reference>
<gene>
    <name evidence="1" type="ordered locus">Strop_0607</name>
</gene>
<proteinExistence type="predicted"/>
<dbReference type="HOGENOM" id="CLU_097480_0_0_11"/>
<dbReference type="InterPro" id="IPR036390">
    <property type="entry name" value="WH_DNA-bd_sf"/>
</dbReference>
<dbReference type="AlphaFoldDB" id="A4X2I7"/>
<evidence type="ECO:0008006" key="3">
    <source>
        <dbReference type="Google" id="ProtNLM"/>
    </source>
</evidence>
<evidence type="ECO:0000313" key="1">
    <source>
        <dbReference type="EMBL" id="ABP53087.1"/>
    </source>
</evidence>
<dbReference type="SUPFAM" id="SSF46785">
    <property type="entry name" value="Winged helix' DNA-binding domain"/>
    <property type="match status" value="1"/>
</dbReference>
<dbReference type="CDD" id="cd00090">
    <property type="entry name" value="HTH_ARSR"/>
    <property type="match status" value="1"/>
</dbReference>
<dbReference type="KEGG" id="stp:Strop_0607"/>
<sequence length="205" mass="22523">MDDRSMTSGINYVDEPERVAAALSPLRRQLLGTLRVPASATQLATSLHIPRQRVNYHLRALEAIGLVELVEERQRRGFTERIMRAKPGALVVNPTLMGVGETVPEPDGALADQHAAEHLVRVAAAAVRDVARMQVKADEHGKRLLTFTLEAHVRFADPAAVHRFTKELTELVTQLTTTYDTEGGRPYRMVAAGYPAPATEAPTDQ</sequence>
<dbReference type="InterPro" id="IPR036388">
    <property type="entry name" value="WH-like_DNA-bd_sf"/>
</dbReference>
<accession>A4X2I7</accession>
<keyword evidence="2" id="KW-1185">Reference proteome</keyword>
<dbReference type="Pfam" id="PF12840">
    <property type="entry name" value="HTH_20"/>
    <property type="match status" value="1"/>
</dbReference>
<evidence type="ECO:0000313" key="2">
    <source>
        <dbReference type="Proteomes" id="UP000000235"/>
    </source>
</evidence>
<dbReference type="STRING" id="369723.Strop_0607"/>
<dbReference type="eggNOG" id="COG0640">
    <property type="taxonomic scope" value="Bacteria"/>
</dbReference>
<dbReference type="EMBL" id="CP000667">
    <property type="protein sequence ID" value="ABP53087.1"/>
    <property type="molecule type" value="Genomic_DNA"/>
</dbReference>
<dbReference type="Gene3D" id="1.10.10.10">
    <property type="entry name" value="Winged helix-like DNA-binding domain superfamily/Winged helix DNA-binding domain"/>
    <property type="match status" value="1"/>
</dbReference>
<name>A4X2I7_SALTO</name>
<organism evidence="1 2">
    <name type="scientific">Salinispora tropica (strain ATCC BAA-916 / DSM 44818 / JCM 13857 / NBRC 105044 / CNB-440)</name>
    <dbReference type="NCBI Taxonomy" id="369723"/>
    <lineage>
        <taxon>Bacteria</taxon>
        <taxon>Bacillati</taxon>
        <taxon>Actinomycetota</taxon>
        <taxon>Actinomycetes</taxon>
        <taxon>Micromonosporales</taxon>
        <taxon>Micromonosporaceae</taxon>
        <taxon>Salinispora</taxon>
    </lineage>
</organism>
<dbReference type="Proteomes" id="UP000000235">
    <property type="component" value="Chromosome"/>
</dbReference>
<protein>
    <recommendedName>
        <fullName evidence="3">Regulatory protein, ArsR</fullName>
    </recommendedName>
</protein>